<dbReference type="Proteomes" id="UP000469385">
    <property type="component" value="Unassembled WGS sequence"/>
</dbReference>
<evidence type="ECO:0000259" key="1">
    <source>
        <dbReference type="Pfam" id="PF12697"/>
    </source>
</evidence>
<sequence>MVPVTVRWVLLRGLTREAAHWGSFGPELAAATGGAVAAIDLPGSGARRGETAPWHVAALAQHCRQALPPHDGPTVLLALSLGAMVAIEWCRQAPGQVAGCVLVNTSAGGHSPFWRRLRPVHYPTVVRMLAGMDTAMREQRILSITSARPQQHAQEVARWIAIARSRPVSAGTAWRQLWAAARYRAPASPPPVPLLVLASAGDRLVDPACSRGLARGWQVPLREHPWAGHDLPLDDPQWVIEQVAQWWGAQGRHAPR</sequence>
<reference evidence="2 3" key="1">
    <citation type="submission" date="2019-12" db="EMBL/GenBank/DDBJ databases">
        <authorList>
            <person name="Huq M.A."/>
        </authorList>
    </citation>
    <scope>NUCLEOTIDE SEQUENCE [LARGE SCALE GENOMIC DNA]</scope>
    <source>
        <strain evidence="2 3">MAH-25</strain>
    </source>
</reference>
<accession>A0A6N8IZ08</accession>
<dbReference type="InterPro" id="IPR000073">
    <property type="entry name" value="AB_hydrolase_1"/>
</dbReference>
<dbReference type="InterPro" id="IPR029058">
    <property type="entry name" value="AB_hydrolase_fold"/>
</dbReference>
<name>A0A6N8IZ08_9BURK</name>
<dbReference type="AlphaFoldDB" id="A0A6N8IZ08"/>
<evidence type="ECO:0000313" key="2">
    <source>
        <dbReference type="EMBL" id="MVQ31233.1"/>
    </source>
</evidence>
<dbReference type="EMBL" id="WSEL01000009">
    <property type="protein sequence ID" value="MVQ31233.1"/>
    <property type="molecule type" value="Genomic_DNA"/>
</dbReference>
<proteinExistence type="predicted"/>
<keyword evidence="2" id="KW-0378">Hydrolase</keyword>
<dbReference type="Gene3D" id="3.40.50.1820">
    <property type="entry name" value="alpha/beta hydrolase"/>
    <property type="match status" value="1"/>
</dbReference>
<dbReference type="Pfam" id="PF12697">
    <property type="entry name" value="Abhydrolase_6"/>
    <property type="match status" value="1"/>
</dbReference>
<dbReference type="SUPFAM" id="SSF53474">
    <property type="entry name" value="alpha/beta-Hydrolases"/>
    <property type="match status" value="1"/>
</dbReference>
<keyword evidence="3" id="KW-1185">Reference proteome</keyword>
<comment type="caution">
    <text evidence="2">The sequence shown here is derived from an EMBL/GenBank/DDBJ whole genome shotgun (WGS) entry which is preliminary data.</text>
</comment>
<feature type="domain" description="AB hydrolase-1" evidence="1">
    <location>
        <begin position="9"/>
        <end position="241"/>
    </location>
</feature>
<organism evidence="2 3">
    <name type="scientific">Ramlibacter pinisoli</name>
    <dbReference type="NCBI Taxonomy" id="2682844"/>
    <lineage>
        <taxon>Bacteria</taxon>
        <taxon>Pseudomonadati</taxon>
        <taxon>Pseudomonadota</taxon>
        <taxon>Betaproteobacteria</taxon>
        <taxon>Burkholderiales</taxon>
        <taxon>Comamonadaceae</taxon>
        <taxon>Ramlibacter</taxon>
    </lineage>
</organism>
<dbReference type="GO" id="GO:0016787">
    <property type="term" value="F:hydrolase activity"/>
    <property type="evidence" value="ECO:0007669"/>
    <property type="project" value="UniProtKB-KW"/>
</dbReference>
<evidence type="ECO:0000313" key="3">
    <source>
        <dbReference type="Proteomes" id="UP000469385"/>
    </source>
</evidence>
<gene>
    <name evidence="2" type="ORF">GON04_17380</name>
</gene>
<protein>
    <submittedName>
        <fullName evidence="2">Alpha/beta hydrolase</fullName>
    </submittedName>
</protein>